<dbReference type="Pfam" id="PF02909">
    <property type="entry name" value="TetR_C_1"/>
    <property type="match status" value="1"/>
</dbReference>
<gene>
    <name evidence="6" type="ORF">HNR21_004538</name>
</gene>
<dbReference type="Proteomes" id="UP000539313">
    <property type="component" value="Unassembled WGS sequence"/>
</dbReference>
<dbReference type="GO" id="GO:0045892">
    <property type="term" value="P:negative regulation of DNA-templated transcription"/>
    <property type="evidence" value="ECO:0007669"/>
    <property type="project" value="InterPro"/>
</dbReference>
<evidence type="ECO:0000256" key="3">
    <source>
        <dbReference type="ARBA" id="ARBA00023163"/>
    </source>
</evidence>
<organism evidence="6 7">
    <name type="scientific">Thermomonospora cellulosilytica</name>
    <dbReference type="NCBI Taxonomy" id="1411118"/>
    <lineage>
        <taxon>Bacteria</taxon>
        <taxon>Bacillati</taxon>
        <taxon>Actinomycetota</taxon>
        <taxon>Actinomycetes</taxon>
        <taxon>Streptosporangiales</taxon>
        <taxon>Thermomonosporaceae</taxon>
        <taxon>Thermomonospora</taxon>
    </lineage>
</organism>
<evidence type="ECO:0000259" key="5">
    <source>
        <dbReference type="PROSITE" id="PS50977"/>
    </source>
</evidence>
<dbReference type="EMBL" id="JACJII010000001">
    <property type="protein sequence ID" value="MBA9005656.1"/>
    <property type="molecule type" value="Genomic_DNA"/>
</dbReference>
<evidence type="ECO:0000256" key="2">
    <source>
        <dbReference type="ARBA" id="ARBA00023125"/>
    </source>
</evidence>
<feature type="domain" description="HTH tetR-type" evidence="5">
    <location>
        <begin position="14"/>
        <end position="74"/>
    </location>
</feature>
<dbReference type="GO" id="GO:0000976">
    <property type="term" value="F:transcription cis-regulatory region binding"/>
    <property type="evidence" value="ECO:0007669"/>
    <property type="project" value="TreeGrafter"/>
</dbReference>
<evidence type="ECO:0000256" key="1">
    <source>
        <dbReference type="ARBA" id="ARBA00023015"/>
    </source>
</evidence>
<dbReference type="InterPro" id="IPR009057">
    <property type="entry name" value="Homeodomain-like_sf"/>
</dbReference>
<keyword evidence="3" id="KW-0804">Transcription</keyword>
<evidence type="ECO:0000313" key="7">
    <source>
        <dbReference type="Proteomes" id="UP000539313"/>
    </source>
</evidence>
<evidence type="ECO:0000256" key="4">
    <source>
        <dbReference type="PROSITE-ProRule" id="PRU00335"/>
    </source>
</evidence>
<dbReference type="InterPro" id="IPR036271">
    <property type="entry name" value="Tet_transcr_reg_TetR-rel_C_sf"/>
</dbReference>
<comment type="caution">
    <text evidence="6">The sequence shown here is derived from an EMBL/GenBank/DDBJ whole genome shotgun (WGS) entry which is preliminary data.</text>
</comment>
<accession>A0A7W3RAA3</accession>
<dbReference type="RefSeq" id="WP_312881177.1">
    <property type="nucleotide sequence ID" value="NZ_JACJII010000001.1"/>
</dbReference>
<dbReference type="SUPFAM" id="SSF46689">
    <property type="entry name" value="Homeodomain-like"/>
    <property type="match status" value="1"/>
</dbReference>
<sequence length="224" mass="25016">MPVWFEEERPRRPRLSRERITEAAVALLDAEGVGGLSMRRLAARLDCGTMSIYEYVASKEDLLDLALDAALGEIDLAEAAGPTWRDTLTRLMSRSRQVMRRHPWIPALLGTRPLLGPQALARSERVYAVLNEAGLTGPQLLGAVGALSSYVNGFVLTELSWRSRHRDPAGESDLRHRAAEHIARHADRYPVLTRHARLDMDDFEEGFLLGLNVVLDGIETQLNQ</sequence>
<proteinExistence type="predicted"/>
<dbReference type="SUPFAM" id="SSF48498">
    <property type="entry name" value="Tetracyclin repressor-like, C-terminal domain"/>
    <property type="match status" value="1"/>
</dbReference>
<dbReference type="AlphaFoldDB" id="A0A7W3RAA3"/>
<keyword evidence="1" id="KW-0805">Transcription regulation</keyword>
<evidence type="ECO:0000313" key="6">
    <source>
        <dbReference type="EMBL" id="MBA9005656.1"/>
    </source>
</evidence>
<name>A0A7W3RAA3_9ACTN</name>
<feature type="DNA-binding region" description="H-T-H motif" evidence="4">
    <location>
        <begin position="37"/>
        <end position="56"/>
    </location>
</feature>
<dbReference type="InterPro" id="IPR050109">
    <property type="entry name" value="HTH-type_TetR-like_transc_reg"/>
</dbReference>
<dbReference type="InterPro" id="IPR001647">
    <property type="entry name" value="HTH_TetR"/>
</dbReference>
<dbReference type="GO" id="GO:0003700">
    <property type="term" value="F:DNA-binding transcription factor activity"/>
    <property type="evidence" value="ECO:0007669"/>
    <property type="project" value="TreeGrafter"/>
</dbReference>
<keyword evidence="7" id="KW-1185">Reference proteome</keyword>
<reference evidence="6 7" key="1">
    <citation type="submission" date="2020-08" db="EMBL/GenBank/DDBJ databases">
        <title>Sequencing the genomes of 1000 actinobacteria strains.</title>
        <authorList>
            <person name="Klenk H.-P."/>
        </authorList>
    </citation>
    <scope>NUCLEOTIDE SEQUENCE [LARGE SCALE GENOMIC DNA]</scope>
    <source>
        <strain evidence="6 7">DSM 45823</strain>
    </source>
</reference>
<dbReference type="PANTHER" id="PTHR30055:SF151">
    <property type="entry name" value="TRANSCRIPTIONAL REGULATORY PROTEIN"/>
    <property type="match status" value="1"/>
</dbReference>
<dbReference type="Gene3D" id="1.10.357.10">
    <property type="entry name" value="Tetracycline Repressor, domain 2"/>
    <property type="match status" value="1"/>
</dbReference>
<dbReference type="Gene3D" id="1.10.10.60">
    <property type="entry name" value="Homeodomain-like"/>
    <property type="match status" value="1"/>
</dbReference>
<keyword evidence="2 4" id="KW-0238">DNA-binding</keyword>
<dbReference type="PROSITE" id="PS50977">
    <property type="entry name" value="HTH_TETR_2"/>
    <property type="match status" value="1"/>
</dbReference>
<dbReference type="PANTHER" id="PTHR30055">
    <property type="entry name" value="HTH-TYPE TRANSCRIPTIONAL REGULATOR RUTR"/>
    <property type="match status" value="1"/>
</dbReference>
<dbReference type="InterPro" id="IPR004111">
    <property type="entry name" value="Repressor_TetR_C"/>
</dbReference>
<protein>
    <submittedName>
        <fullName evidence="6">AcrR family transcriptional regulator</fullName>
    </submittedName>
</protein>
<dbReference type="Pfam" id="PF00440">
    <property type="entry name" value="TetR_N"/>
    <property type="match status" value="1"/>
</dbReference>